<protein>
    <recommendedName>
        <fullName evidence="7">Ribonuclease R</fullName>
        <shortName evidence="7">RNase R</shortName>
        <ecNumber evidence="7">3.1.13.1</ecNumber>
    </recommendedName>
</protein>
<dbReference type="PROSITE" id="PS50126">
    <property type="entry name" value="S1"/>
    <property type="match status" value="1"/>
</dbReference>
<evidence type="ECO:0000256" key="2">
    <source>
        <dbReference type="ARBA" id="ARBA00022490"/>
    </source>
</evidence>
<evidence type="ECO:0000256" key="6">
    <source>
        <dbReference type="ARBA" id="ARBA00022884"/>
    </source>
</evidence>
<keyword evidence="6 7" id="KW-0694">RNA-binding</keyword>
<dbReference type="GO" id="GO:0005829">
    <property type="term" value="C:cytosol"/>
    <property type="evidence" value="ECO:0007669"/>
    <property type="project" value="TreeGrafter"/>
</dbReference>
<dbReference type="GO" id="GO:0003723">
    <property type="term" value="F:RNA binding"/>
    <property type="evidence" value="ECO:0007669"/>
    <property type="project" value="UniProtKB-UniRule"/>
</dbReference>
<dbReference type="GO" id="GO:0008859">
    <property type="term" value="F:exoribonuclease II activity"/>
    <property type="evidence" value="ECO:0007669"/>
    <property type="project" value="UniProtKB-UniRule"/>
</dbReference>
<keyword evidence="4 7" id="KW-0378">Hydrolase</keyword>
<comment type="function">
    <text evidence="7">3'-5' exoribonuclease that releases 5'-nucleoside monophosphates and is involved in maturation of structured RNAs.</text>
</comment>
<proteinExistence type="inferred from homology"/>
<evidence type="ECO:0000313" key="10">
    <source>
        <dbReference type="EMBL" id="UZF88408.1"/>
    </source>
</evidence>
<dbReference type="CDD" id="cd04471">
    <property type="entry name" value="S1_RNase_R"/>
    <property type="match status" value="1"/>
</dbReference>
<dbReference type="SMART" id="SM00955">
    <property type="entry name" value="RNB"/>
    <property type="match status" value="1"/>
</dbReference>
<organism evidence="10">
    <name type="scientific">Bosea sp. NBC_00436</name>
    <dbReference type="NCBI Taxonomy" id="2969620"/>
    <lineage>
        <taxon>Bacteria</taxon>
        <taxon>Pseudomonadati</taxon>
        <taxon>Pseudomonadota</taxon>
        <taxon>Alphaproteobacteria</taxon>
        <taxon>Hyphomicrobiales</taxon>
        <taxon>Boseaceae</taxon>
        <taxon>Bosea</taxon>
    </lineage>
</organism>
<feature type="compositionally biased region" description="Basic residues" evidence="8">
    <location>
        <begin position="775"/>
        <end position="785"/>
    </location>
</feature>
<dbReference type="InterPro" id="IPR012340">
    <property type="entry name" value="NA-bd_OB-fold"/>
</dbReference>
<keyword evidence="2 7" id="KW-0963">Cytoplasm</keyword>
<dbReference type="Pfam" id="PF00773">
    <property type="entry name" value="RNB"/>
    <property type="match status" value="1"/>
</dbReference>
<dbReference type="NCBIfam" id="TIGR02063">
    <property type="entry name" value="RNase_R"/>
    <property type="match status" value="1"/>
</dbReference>
<evidence type="ECO:0000256" key="7">
    <source>
        <dbReference type="HAMAP-Rule" id="MF_01895"/>
    </source>
</evidence>
<evidence type="ECO:0000256" key="3">
    <source>
        <dbReference type="ARBA" id="ARBA00022722"/>
    </source>
</evidence>
<evidence type="ECO:0000259" key="9">
    <source>
        <dbReference type="PROSITE" id="PS50126"/>
    </source>
</evidence>
<dbReference type="SUPFAM" id="SSF50249">
    <property type="entry name" value="Nucleic acid-binding proteins"/>
    <property type="match status" value="3"/>
</dbReference>
<dbReference type="Pfam" id="PF17876">
    <property type="entry name" value="CSD2"/>
    <property type="match status" value="1"/>
</dbReference>
<feature type="domain" description="S1 motif" evidence="9">
    <location>
        <begin position="649"/>
        <end position="730"/>
    </location>
</feature>
<dbReference type="PANTHER" id="PTHR23355:SF9">
    <property type="entry name" value="DIS3-LIKE EXONUCLEASE 2"/>
    <property type="match status" value="1"/>
</dbReference>
<dbReference type="PROSITE" id="PS01175">
    <property type="entry name" value="RIBONUCLEASE_II"/>
    <property type="match status" value="1"/>
</dbReference>
<dbReference type="InterPro" id="IPR022966">
    <property type="entry name" value="RNase_II/R_CS"/>
</dbReference>
<dbReference type="AlphaFoldDB" id="A0A9E8CT62"/>
<dbReference type="InterPro" id="IPR040476">
    <property type="entry name" value="CSD2"/>
</dbReference>
<comment type="similarity">
    <text evidence="7">Belongs to the RNR ribonuclease family. RNase R subfamily.</text>
</comment>
<dbReference type="InterPro" id="IPR004476">
    <property type="entry name" value="RNase_II/RNase_R"/>
</dbReference>
<dbReference type="PANTHER" id="PTHR23355">
    <property type="entry name" value="RIBONUCLEASE"/>
    <property type="match status" value="1"/>
</dbReference>
<dbReference type="GO" id="GO:0006402">
    <property type="term" value="P:mRNA catabolic process"/>
    <property type="evidence" value="ECO:0007669"/>
    <property type="project" value="TreeGrafter"/>
</dbReference>
<dbReference type="EC" id="3.1.13.1" evidence="7"/>
<dbReference type="InterPro" id="IPR001900">
    <property type="entry name" value="RNase_II/R"/>
</dbReference>
<keyword evidence="5 7" id="KW-0269">Exonuclease</keyword>
<dbReference type="InterPro" id="IPR003029">
    <property type="entry name" value="S1_domain"/>
</dbReference>
<dbReference type="Gene3D" id="2.40.50.140">
    <property type="entry name" value="Nucleic acid-binding proteins"/>
    <property type="match status" value="1"/>
</dbReference>
<dbReference type="HAMAP" id="MF_01895">
    <property type="entry name" value="RNase_R"/>
    <property type="match status" value="1"/>
</dbReference>
<gene>
    <name evidence="7 10" type="primary">rnr</name>
    <name evidence="10" type="ORF">NWE54_06370</name>
</gene>
<dbReference type="Pfam" id="PF00575">
    <property type="entry name" value="S1"/>
    <property type="match status" value="1"/>
</dbReference>
<comment type="subcellular location">
    <subcellularLocation>
        <location evidence="7">Cytoplasm</location>
    </subcellularLocation>
</comment>
<evidence type="ECO:0000256" key="4">
    <source>
        <dbReference type="ARBA" id="ARBA00022801"/>
    </source>
</evidence>
<reference evidence="10" key="1">
    <citation type="submission" date="2022-08" db="EMBL/GenBank/DDBJ databases">
        <title>Complete Genome Sequences of 2 Bosea sp. soil isolates.</title>
        <authorList>
            <person name="Alvarez Arevalo M."/>
            <person name="Sterndorff E.B."/>
            <person name="Faurdal D."/>
            <person name="Joergensen T.S."/>
            <person name="Weber T."/>
        </authorList>
    </citation>
    <scope>NUCLEOTIDE SEQUENCE</scope>
    <source>
        <strain evidence="10">NBC_00436</strain>
    </source>
</reference>
<sequence length="785" mass="85033">MPISAPEPSREAILDFIEEERAAGREVGRREIARAFGLDGGGKIWLKRLLKEMEQDGEIGGDGKERPVHPRGALPPVLLSEIKRRDREGDLVAQPLEWDAAENGDPPQILIERTREGRRKDKSAAPAPGVGDHVILKLTRLRGVEGFGYSGRVLKVMGKARAAVLGIFRALPDGSGRLVPIDKKALGREAIIPKGRTAEAQDGDLVSVAMRRESRFGPPEAHVRERLGSIKSERAVSLIAIHAHGIPHEFPPAALQEAANAPLASLKGREDWRELPLVTIDPADAKDHDDAVHAAPDDSPDNPGGFVVTVAIADVAAYVTPGSALDREALERGNSVYFPDRVVPMLPERISNDLCSLREHEDRPALAVRLVLKADGSKKSHSFHRVLMRSAAKLSYQQAQAAIDGQTDEKTAPIRESVLMPLWAAYGVAARARDQRQPLELDLPERKLILKPDGAVDRVIVPDRLAAHRLIEEFMILANVAAAETLEKAGSQLIYRCHDEPSLEKMRALGEVLASIGIKLPQDGALRPVLFNRILGMIKGSENETLINEVVLRTQAQAEYVAENYGHFGLNLRRYAHFTSPIRRYADLIVHRALITALKLGDDGLPRATTLAELREVATRISAAERRAMAAERETTDRLIAHFLADQIGASFDGRIGGVTRAGLFVKLDGTGADGFVPASTLGGDYYRYDEAAHALIGERTGESWRLGDRVHVKLVEAAPVAGALRFEILSPGRKVATGGGGRRRGGAAPFGTSRPAASFGKKGKPGGGSFGKSKSGKGKPGKRR</sequence>
<dbReference type="InterPro" id="IPR050180">
    <property type="entry name" value="RNR_Ribonuclease"/>
</dbReference>
<dbReference type="EMBL" id="CP102774">
    <property type="protein sequence ID" value="UZF88408.1"/>
    <property type="molecule type" value="Genomic_DNA"/>
</dbReference>
<accession>A0A9E8CT62</accession>
<evidence type="ECO:0000256" key="8">
    <source>
        <dbReference type="SAM" id="MobiDB-lite"/>
    </source>
</evidence>
<comment type="catalytic activity">
    <reaction evidence="1 7">
        <text>Exonucleolytic cleavage in the 3'- to 5'-direction to yield nucleoside 5'-phosphates.</text>
        <dbReference type="EC" id="3.1.13.1"/>
    </reaction>
</comment>
<name>A0A9E8CT62_9HYPH</name>
<keyword evidence="3 7" id="KW-0540">Nuclease</keyword>
<dbReference type="NCBIfam" id="TIGR00358">
    <property type="entry name" value="3_prime_RNase"/>
    <property type="match status" value="1"/>
</dbReference>
<evidence type="ECO:0000256" key="1">
    <source>
        <dbReference type="ARBA" id="ARBA00001849"/>
    </source>
</evidence>
<evidence type="ECO:0000256" key="5">
    <source>
        <dbReference type="ARBA" id="ARBA00022839"/>
    </source>
</evidence>
<dbReference type="InterPro" id="IPR011805">
    <property type="entry name" value="RNase_R"/>
</dbReference>
<dbReference type="SMART" id="SM00316">
    <property type="entry name" value="S1"/>
    <property type="match status" value="1"/>
</dbReference>
<feature type="region of interest" description="Disordered" evidence="8">
    <location>
        <begin position="736"/>
        <end position="785"/>
    </location>
</feature>